<evidence type="ECO:0000256" key="1">
    <source>
        <dbReference type="SAM" id="MobiDB-lite"/>
    </source>
</evidence>
<proteinExistence type="predicted"/>
<sequence length="268" mass="29501">MTVLTDGSNTFYRMELERRTSSGSTTFSFDVNPQSFDESIDPRTTYIPTRSSGSAQNFGEGQHTITLVGNTGWSHGAGWTRAQELYKFLLGHITSTQDNIGNNEDLIFHDKTHGHSWYVELNSSLGYNQSVDSGAILHNYNIIFLVVGDASVARSNDQTDFNPGNNNTDKSNTSTKNKGVTQNGRTSDTNKSKKISGQGKNSKKKVTDKTGKQYTVPKNYLSGNSVSVRKMQKEIAKMQSKRKKSSTVNTKASSVSPYLGLLDLNGLF</sequence>
<gene>
    <name evidence="2" type="ORF">UCC3521_0072</name>
</gene>
<dbReference type="EMBL" id="MK504444">
    <property type="protein sequence ID" value="QBJ03610.1"/>
    <property type="molecule type" value="Genomic_DNA"/>
</dbReference>
<feature type="compositionally biased region" description="Polar residues" evidence="1">
    <location>
        <begin position="179"/>
        <end position="189"/>
    </location>
</feature>
<feature type="region of interest" description="Disordered" evidence="1">
    <location>
        <begin position="156"/>
        <end position="220"/>
    </location>
</feature>
<protein>
    <submittedName>
        <fullName evidence="2">Structural protein</fullName>
    </submittedName>
</protein>
<dbReference type="Pfam" id="PF23980">
    <property type="entry name" value="Phage_tail_tube_init"/>
    <property type="match status" value="1"/>
</dbReference>
<organism evidence="2 3">
    <name type="scientific">Lactobacillus phage 3-521</name>
    <dbReference type="NCBI Taxonomy" id="2510943"/>
    <lineage>
        <taxon>Viruses</taxon>
        <taxon>Duplodnaviria</taxon>
        <taxon>Heunggongvirae</taxon>
        <taxon>Uroviricota</taxon>
        <taxon>Caudoviricetes</taxon>
        <taxon>Herelleviridae</taxon>
        <taxon>Watanabevirus</taxon>
        <taxon>Watanabevirus wv3521</taxon>
    </lineage>
</organism>
<dbReference type="InterPro" id="IPR056958">
    <property type="entry name" value="Phage_tail_tube_init_put"/>
</dbReference>
<accession>A0A4Y5FFE7</accession>
<evidence type="ECO:0000313" key="3">
    <source>
        <dbReference type="Proteomes" id="UP000309991"/>
    </source>
</evidence>
<name>A0A4Y5FFE7_9CAUD</name>
<feature type="compositionally biased region" description="Low complexity" evidence="1">
    <location>
        <begin position="165"/>
        <end position="178"/>
    </location>
</feature>
<keyword evidence="3" id="KW-1185">Reference proteome</keyword>
<dbReference type="Proteomes" id="UP000309991">
    <property type="component" value="Segment"/>
</dbReference>
<evidence type="ECO:0000313" key="2">
    <source>
        <dbReference type="EMBL" id="QBJ03610.1"/>
    </source>
</evidence>
<reference evidence="2 3" key="1">
    <citation type="submission" date="2019-02" db="EMBL/GenBank/DDBJ databases">
        <title>Isolation of virulent Lactobacillus brevis phages.</title>
        <authorList>
            <person name="Feyereisen M."/>
            <person name="Mahony J."/>
            <person name="O'Sullivan T."/>
            <person name="van Sinderen D."/>
        </authorList>
    </citation>
    <scope>NUCLEOTIDE SEQUENCE [LARGE SCALE GENOMIC DNA]</scope>
</reference>